<name>A0A8S1CHK4_9INSE</name>
<comment type="caution">
    <text evidence="3">The sequence shown here is derived from an EMBL/GenBank/DDBJ whole genome shotgun (WGS) entry which is preliminary data.</text>
</comment>
<feature type="compositionally biased region" description="Polar residues" evidence="1">
    <location>
        <begin position="318"/>
        <end position="338"/>
    </location>
</feature>
<gene>
    <name evidence="3" type="ORF">CLODIP_2_CD08434</name>
</gene>
<accession>A0A8S1CHK4</accession>
<organism evidence="3 4">
    <name type="scientific">Cloeon dipterum</name>
    <dbReference type="NCBI Taxonomy" id="197152"/>
    <lineage>
        <taxon>Eukaryota</taxon>
        <taxon>Metazoa</taxon>
        <taxon>Ecdysozoa</taxon>
        <taxon>Arthropoda</taxon>
        <taxon>Hexapoda</taxon>
        <taxon>Insecta</taxon>
        <taxon>Pterygota</taxon>
        <taxon>Palaeoptera</taxon>
        <taxon>Ephemeroptera</taxon>
        <taxon>Pisciforma</taxon>
        <taxon>Baetidae</taxon>
        <taxon>Cloeon</taxon>
    </lineage>
</organism>
<reference evidence="3 4" key="1">
    <citation type="submission" date="2020-04" db="EMBL/GenBank/DDBJ databases">
        <authorList>
            <person name="Alioto T."/>
            <person name="Alioto T."/>
            <person name="Gomez Garrido J."/>
        </authorList>
    </citation>
    <scope>NUCLEOTIDE SEQUENCE [LARGE SCALE GENOMIC DNA]</scope>
</reference>
<evidence type="ECO:0000256" key="2">
    <source>
        <dbReference type="SAM" id="SignalP"/>
    </source>
</evidence>
<feature type="compositionally biased region" description="Polar residues" evidence="1">
    <location>
        <begin position="346"/>
        <end position="359"/>
    </location>
</feature>
<feature type="signal peptide" evidence="2">
    <location>
        <begin position="1"/>
        <end position="19"/>
    </location>
</feature>
<sequence length="364" mass="41587">MQLVLVVSFVCAVIAGVESYVPLSAYTKISSTTATPFSRVENGTEEEKTSDSPWEEKIVYGDNEISVNKRVNDRFLDKDEKPVVSGSRNKRQPEITRLPSESTQAKSAIANVESVIRHVEDVIDEYRNRDAKRARTRIEHRENSFELPSTDRKANKQHNFEPESRIINRNPQPEISSPNYSGFRPMTSIGNRLATYVNPSQNNPFVTGSPAPFVSTQQQQQQYYYVPSRQPYAGSPFSQSEFTFPEPQRQPQTAYNFPQQPQQVYYPSYFQPSPQPYYQYQRNNYPTQLVTHHIPITIAIPLPNPFEQQVLDPHASRRVNSPPSQSVAVSVRQPSQTPILDRVRAPSQSSRRPAQLSVNIFRQK</sequence>
<feature type="region of interest" description="Disordered" evidence="1">
    <location>
        <begin position="78"/>
        <end position="104"/>
    </location>
</feature>
<dbReference type="AlphaFoldDB" id="A0A8S1CHK4"/>
<feature type="region of interest" description="Disordered" evidence="1">
    <location>
        <begin position="316"/>
        <end position="359"/>
    </location>
</feature>
<dbReference type="EMBL" id="CADEPI010000035">
    <property type="protein sequence ID" value="CAB3367927.1"/>
    <property type="molecule type" value="Genomic_DNA"/>
</dbReference>
<proteinExistence type="predicted"/>
<protein>
    <submittedName>
        <fullName evidence="3">Uncharacterized protein</fullName>
    </submittedName>
</protein>
<evidence type="ECO:0000313" key="4">
    <source>
        <dbReference type="Proteomes" id="UP000494165"/>
    </source>
</evidence>
<keyword evidence="4" id="KW-1185">Reference proteome</keyword>
<dbReference type="Proteomes" id="UP000494165">
    <property type="component" value="Unassembled WGS sequence"/>
</dbReference>
<evidence type="ECO:0000256" key="1">
    <source>
        <dbReference type="SAM" id="MobiDB-lite"/>
    </source>
</evidence>
<evidence type="ECO:0000313" key="3">
    <source>
        <dbReference type="EMBL" id="CAB3367927.1"/>
    </source>
</evidence>
<keyword evidence="2" id="KW-0732">Signal</keyword>
<feature type="chain" id="PRO_5035834059" evidence="2">
    <location>
        <begin position="20"/>
        <end position="364"/>
    </location>
</feature>